<accession>A0A6H1P940</accession>
<dbReference type="EMBL" id="CP051128">
    <property type="protein sequence ID" value="QIZ09917.1"/>
    <property type="molecule type" value="Genomic_DNA"/>
</dbReference>
<organism evidence="1 2">
    <name type="scientific">Priestia megaterium</name>
    <name type="common">Bacillus megaterium</name>
    <dbReference type="NCBI Taxonomy" id="1404"/>
    <lineage>
        <taxon>Bacteria</taxon>
        <taxon>Bacillati</taxon>
        <taxon>Bacillota</taxon>
        <taxon>Bacilli</taxon>
        <taxon>Bacillales</taxon>
        <taxon>Bacillaceae</taxon>
        <taxon>Priestia</taxon>
    </lineage>
</organism>
<evidence type="ECO:0000313" key="1">
    <source>
        <dbReference type="EMBL" id="QIZ09917.1"/>
    </source>
</evidence>
<reference evidence="1 2" key="1">
    <citation type="submission" date="2020-04" db="EMBL/GenBank/DDBJ databases">
        <title>Genome-Wide Identification of 5-Methylcytosine Sites in Bacterial Genomes By High-Throughput Sequencing of MspJI Restriction Fragments.</title>
        <authorList>
            <person name="Wu V."/>
        </authorList>
    </citation>
    <scope>NUCLEOTIDE SEQUENCE [LARGE SCALE GENOMIC DNA]</scope>
    <source>
        <strain evidence="1 2">S2</strain>
    </source>
</reference>
<evidence type="ECO:0000313" key="2">
    <source>
        <dbReference type="Proteomes" id="UP000501868"/>
    </source>
</evidence>
<dbReference type="Proteomes" id="UP000501868">
    <property type="component" value="Chromosome"/>
</dbReference>
<gene>
    <name evidence="1" type="ORF">HFZ78_27130</name>
</gene>
<sequence>MKKLFGFLLAVLIIYVIYIDLTVGTLPSSFTQQVDAKIETQNTELKTESDIPSFEAQVEPGETVLSIVEHQLDKSLPVSISDLIEDFRKLNPGETPEKIQIGSTYHFPDYSK</sequence>
<protein>
    <recommendedName>
        <fullName evidence="3">LysM domain-containing protein</fullName>
    </recommendedName>
</protein>
<proteinExistence type="predicted"/>
<reference evidence="1 2" key="2">
    <citation type="submission" date="2020-04" db="EMBL/GenBank/DDBJ databases">
        <authorList>
            <person name="Fomenkov A."/>
            <person name="Anton B.P."/>
            <person name="Roberts R.J."/>
        </authorList>
    </citation>
    <scope>NUCLEOTIDE SEQUENCE [LARGE SCALE GENOMIC DNA]</scope>
    <source>
        <strain evidence="1 2">S2</strain>
    </source>
</reference>
<dbReference type="AlphaFoldDB" id="A0A6H1P940"/>
<evidence type="ECO:0008006" key="3">
    <source>
        <dbReference type="Google" id="ProtNLM"/>
    </source>
</evidence>
<name>A0A6H1P940_PRIMG</name>